<dbReference type="EMBL" id="CP033241">
    <property type="protein sequence ID" value="AZF84999.1"/>
    <property type="molecule type" value="Genomic_DNA"/>
</dbReference>
<accession>A0A0E3GX59</accession>
<dbReference type="Proteomes" id="UP000033057">
    <property type="component" value="Chromosome"/>
</dbReference>
<dbReference type="EMBL" id="CP033236">
    <property type="protein sequence ID" value="AZF71951.1"/>
    <property type="molecule type" value="Genomic_DNA"/>
</dbReference>
<dbReference type="Proteomes" id="UP000275843">
    <property type="component" value="Chromosome"/>
</dbReference>
<evidence type="ECO:0000313" key="19">
    <source>
        <dbReference type="Proteomes" id="UP000273194"/>
    </source>
</evidence>
<dbReference type="Proteomes" id="UP000033085">
    <property type="component" value="Chromosome"/>
</dbReference>
<evidence type="ECO:0000313" key="20">
    <source>
        <dbReference type="Proteomes" id="UP000273443"/>
    </source>
</evidence>
<dbReference type="EMBL" id="CP033240">
    <property type="protein sequence ID" value="AZF82393.1"/>
    <property type="molecule type" value="Genomic_DNA"/>
</dbReference>
<evidence type="ECO:0000313" key="3">
    <source>
        <dbReference type="EMBL" id="AKA80251.1"/>
    </source>
</evidence>
<dbReference type="Proteomes" id="UP000273443">
    <property type="component" value="Chromosome"/>
</dbReference>
<gene>
    <name evidence="11" type="ORF">HFC64_05695</name>
    <name evidence="12" type="ORF">SSOP1_2203</name>
    <name evidence="3" type="ORF">SULA_2806</name>
    <name evidence="1" type="ORF">SULB_2807</name>
    <name evidence="2" type="ORF">SULC_2804</name>
    <name evidence="4" type="ORF">SULG_14295</name>
    <name evidence="5" type="ORF">SULH_14295</name>
    <name evidence="6" type="ORF">SULI_14295</name>
    <name evidence="7" type="ORF">SULM_14225</name>
    <name evidence="8" type="ORF">SULN_14215</name>
    <name evidence="9" type="ORF">SULO_14235</name>
    <name evidence="10" type="ORF">SULZ_14315</name>
</gene>
<evidence type="ECO:0000313" key="4">
    <source>
        <dbReference type="EMBL" id="AZF69331.1"/>
    </source>
</evidence>
<dbReference type="Proteomes" id="UP000076770">
    <property type="component" value="Chromosome i"/>
</dbReference>
<dbReference type="Proteomes" id="UP000594632">
    <property type="component" value="Chromosome"/>
</dbReference>
<dbReference type="EMBL" id="CP011055">
    <property type="protein sequence ID" value="AKA74865.1"/>
    <property type="molecule type" value="Genomic_DNA"/>
</dbReference>
<organism evidence="3 15">
    <name type="scientific">Saccharolobus solfataricus</name>
    <name type="common">Sulfolobus solfataricus</name>
    <dbReference type="NCBI Taxonomy" id="2287"/>
    <lineage>
        <taxon>Archaea</taxon>
        <taxon>Thermoproteota</taxon>
        <taxon>Thermoprotei</taxon>
        <taxon>Sulfolobales</taxon>
        <taxon>Sulfolobaceae</taxon>
        <taxon>Saccharolobus</taxon>
    </lineage>
</organism>
<evidence type="ECO:0000313" key="21">
    <source>
        <dbReference type="Proteomes" id="UP000275843"/>
    </source>
</evidence>
<evidence type="ECO:0000313" key="12">
    <source>
        <dbReference type="EMBL" id="SAI85757.1"/>
    </source>
</evidence>
<reference evidence="17 18" key="4">
    <citation type="journal article" date="2018" name="Proc. Natl. Acad. Sci. U.S.A.">
        <title>Nonmutational mechanism of inheritance in the Archaeon Sulfolobus solfataricus.</title>
        <authorList>
            <person name="Payne S."/>
            <person name="McCarthy S."/>
            <person name="Johnson T."/>
            <person name="North E."/>
            <person name="Blum P."/>
        </authorList>
    </citation>
    <scope>NUCLEOTIDE SEQUENCE [LARGE SCALE GENOMIC DNA]</scope>
    <source>
        <strain evidence="5 17">SARC-H</strain>
        <strain evidence="6 21">SARC-I</strain>
        <strain evidence="8 22">SARC-N</strain>
        <strain evidence="9 23">SARC-O</strain>
        <strain evidence="10 18">SUL120</strain>
        <strain evidence="4 19">SULG</strain>
        <strain evidence="7 20">SULM</strain>
    </source>
</reference>
<evidence type="ECO:0000313" key="11">
    <source>
        <dbReference type="EMBL" id="QPG49377.1"/>
    </source>
</evidence>
<reference evidence="13 14" key="1">
    <citation type="journal article" date="2015" name="Genome Announc.">
        <title>Complete Genome Sequence of Sulfolobus solfataricus Strain 98/2 and Evolved Derivatives.</title>
        <authorList>
            <person name="McCarthy S."/>
            <person name="Gradnigo J."/>
            <person name="Johnson T."/>
            <person name="Payne S."/>
            <person name="Lipzen A."/>
            <person name="Martin J."/>
            <person name="Schackwitz W."/>
            <person name="Moriyama E."/>
            <person name="Blum P."/>
        </authorList>
    </citation>
    <scope>NUCLEOTIDE SEQUENCE [LARGE SCALE GENOMIC DNA]</scope>
    <source>
        <strain evidence="13">98/2 SULC</strain>
        <strain evidence="1">SARC-B</strain>
        <strain evidence="2">SARC-C</strain>
        <strain evidence="3 15">SULA</strain>
        <strain evidence="14">SULB</strain>
    </source>
</reference>
<dbReference type="KEGG" id="ssoa:SULA_2806"/>
<dbReference type="GeneID" id="71027460"/>
<evidence type="ECO:0000313" key="22">
    <source>
        <dbReference type="Proteomes" id="UP000278715"/>
    </source>
</evidence>
<dbReference type="EMBL" id="CP011056">
    <property type="protein sequence ID" value="AKA77561.1"/>
    <property type="molecule type" value="Genomic_DNA"/>
</dbReference>
<dbReference type="Proteomes" id="UP000267993">
    <property type="component" value="Chromosome"/>
</dbReference>
<reference evidence="12" key="2">
    <citation type="submission" date="2016-04" db="EMBL/GenBank/DDBJ databases">
        <authorList>
            <person name="Evans L.H."/>
            <person name="Alamgir A."/>
            <person name="Owens N."/>
            <person name="Weber N.D."/>
            <person name="Virtaneva K."/>
            <person name="Barbian K."/>
            <person name="Babar A."/>
            <person name="Rosenke K."/>
        </authorList>
    </citation>
    <scope>NUCLEOTIDE SEQUENCE</scope>
    <source>
        <strain evidence="12">P1</strain>
    </source>
</reference>
<dbReference type="Proteomes" id="UP000273194">
    <property type="component" value="Chromosome"/>
</dbReference>
<proteinExistence type="predicted"/>
<sequence length="304" mass="34853">MAQTHEMLEKFLNNFLKLVIISELMNIDIDANNLDRLLKVSSDIAVDLSIGIARRKFGNDKTKKIKEGLSNAYLWLQSTPTTPELYYLLMDKLSRIVTEYNIDLAWKELEELENYLLELNKKKEVKDVQLGKSIETISDMKKILINYLASIQGEADEAFLIMRDEVFNLILGNNIYELKINGLSDNEKKSSDSFRLSNALKLLLDEEDKIRNKKLMGEVFTISKVKDKEGRIINVLISFATAKEILNLRESPNISVKLLRKVEDFCIFLSGSTLYGMVSCNVELDVNSVYTYKGENIFEKISQP</sequence>
<protein>
    <submittedName>
        <fullName evidence="3">Uncharacterized protein</fullName>
    </submittedName>
</protein>
<evidence type="ECO:0000313" key="14">
    <source>
        <dbReference type="Proteomes" id="UP000033085"/>
    </source>
</evidence>
<evidence type="ECO:0000313" key="5">
    <source>
        <dbReference type="EMBL" id="AZF71951.1"/>
    </source>
</evidence>
<evidence type="ECO:0000313" key="6">
    <source>
        <dbReference type="EMBL" id="AZF74571.1"/>
    </source>
</evidence>
<evidence type="ECO:0000313" key="1">
    <source>
        <dbReference type="EMBL" id="AKA74865.1"/>
    </source>
</evidence>
<evidence type="ECO:0000313" key="15">
    <source>
        <dbReference type="Proteomes" id="UP000033106"/>
    </source>
</evidence>
<dbReference type="EMBL" id="CP033235">
    <property type="protein sequence ID" value="AZF69331.1"/>
    <property type="molecule type" value="Genomic_DNA"/>
</dbReference>
<dbReference type="AlphaFoldDB" id="A0A0E3GX59"/>
<dbReference type="RefSeq" id="WP_009988835.1">
    <property type="nucleotide sequence ID" value="NZ_CP011055.2"/>
</dbReference>
<evidence type="ECO:0000313" key="18">
    <source>
        <dbReference type="Proteomes" id="UP000269431"/>
    </source>
</evidence>
<evidence type="ECO:0000313" key="2">
    <source>
        <dbReference type="EMBL" id="AKA77561.1"/>
    </source>
</evidence>
<dbReference type="Proteomes" id="UP000278715">
    <property type="component" value="Chromosome"/>
</dbReference>
<evidence type="ECO:0000313" key="10">
    <source>
        <dbReference type="EMBL" id="AZF84999.1"/>
    </source>
</evidence>
<name>A0A0E3GX59_SACSO</name>
<dbReference type="Proteomes" id="UP000033106">
    <property type="component" value="Chromosome"/>
</dbReference>
<evidence type="ECO:0000313" key="24">
    <source>
        <dbReference type="Proteomes" id="UP000594632"/>
    </source>
</evidence>
<reference evidence="3" key="5">
    <citation type="submission" date="2018-10" db="EMBL/GenBank/DDBJ databases">
        <authorList>
            <person name="McCarthy S."/>
            <person name="Gradnigo J."/>
            <person name="Johnson T."/>
            <person name="Payne S."/>
            <person name="Lipzen A."/>
            <person name="Schackwitz W."/>
            <person name="Martin J."/>
            <person name="Moriyama E."/>
            <person name="Blum P."/>
        </authorList>
    </citation>
    <scope>NUCLEOTIDE SEQUENCE</scope>
    <source>
        <strain evidence="1">SARC-B</strain>
        <strain evidence="2">SARC-C</strain>
        <strain evidence="3">SULA</strain>
    </source>
</reference>
<dbReference type="EMBL" id="CP033239">
    <property type="protein sequence ID" value="AZF79787.1"/>
    <property type="molecule type" value="Genomic_DNA"/>
</dbReference>
<evidence type="ECO:0000313" key="16">
    <source>
        <dbReference type="Proteomes" id="UP000076770"/>
    </source>
</evidence>
<dbReference type="Proteomes" id="UP000269431">
    <property type="component" value="Chromosome"/>
</dbReference>
<dbReference type="EMBL" id="CP050869">
    <property type="protein sequence ID" value="QPG49377.1"/>
    <property type="molecule type" value="Genomic_DNA"/>
</dbReference>
<dbReference type="Proteomes" id="UP000282269">
    <property type="component" value="Chromosome"/>
</dbReference>
<dbReference type="PATRIC" id="fig|2287.6.peg.2997"/>
<evidence type="ECO:0000313" key="7">
    <source>
        <dbReference type="EMBL" id="AZF77182.1"/>
    </source>
</evidence>
<reference evidence="16" key="3">
    <citation type="submission" date="2016-04" db="EMBL/GenBank/DDBJ databases">
        <authorList>
            <person name="Shah S.A."/>
            <person name="Garrett R.A."/>
        </authorList>
    </citation>
    <scope>NUCLEOTIDE SEQUENCE [LARGE SCALE GENOMIC DNA]</scope>
    <source>
        <strain evidence="16">ATCC 35091 / DSM 1616 / JCM 8930 / NBRC 15331 / P1</strain>
    </source>
</reference>
<dbReference type="EMBL" id="LT549890">
    <property type="protein sequence ID" value="SAI85757.1"/>
    <property type="molecule type" value="Genomic_DNA"/>
</dbReference>
<dbReference type="EMBL" id="CP011057">
    <property type="protein sequence ID" value="AKA80251.1"/>
    <property type="molecule type" value="Genomic_DNA"/>
</dbReference>
<evidence type="ECO:0000313" key="9">
    <source>
        <dbReference type="EMBL" id="AZF82393.1"/>
    </source>
</evidence>
<dbReference type="EMBL" id="CP033238">
    <property type="protein sequence ID" value="AZF77182.1"/>
    <property type="molecule type" value="Genomic_DNA"/>
</dbReference>
<evidence type="ECO:0000313" key="13">
    <source>
        <dbReference type="Proteomes" id="UP000033057"/>
    </source>
</evidence>
<reference evidence="11 24" key="6">
    <citation type="journal article" date="2020" name="Nat. Commun.">
        <title>The structures of two archaeal type IV pili illuminate evolutionary relationships.</title>
        <authorList>
            <person name="Wang F."/>
            <person name="Baquero D.P."/>
            <person name="Su Z."/>
            <person name="Beltran L.C."/>
            <person name="Prangishvili D."/>
            <person name="Krupovic M."/>
            <person name="Egelman E.H."/>
        </authorList>
    </citation>
    <scope>NUCLEOTIDE SEQUENCE [LARGE SCALE GENOMIC DNA]</scope>
    <source>
        <strain evidence="11 24">POZ149</strain>
    </source>
</reference>
<evidence type="ECO:0000313" key="8">
    <source>
        <dbReference type="EMBL" id="AZF79787.1"/>
    </source>
</evidence>
<dbReference type="EMBL" id="CP033237">
    <property type="protein sequence ID" value="AZF74571.1"/>
    <property type="molecule type" value="Genomic_DNA"/>
</dbReference>
<evidence type="ECO:0000313" key="23">
    <source>
        <dbReference type="Proteomes" id="UP000282269"/>
    </source>
</evidence>
<evidence type="ECO:0000313" key="17">
    <source>
        <dbReference type="Proteomes" id="UP000267993"/>
    </source>
</evidence>
<dbReference type="KEGG" id="ssol:SULB_2807"/>
<dbReference type="KEGG" id="ssof:SULC_2804"/>